<feature type="region of interest" description="Disordered" evidence="1">
    <location>
        <begin position="79"/>
        <end position="104"/>
    </location>
</feature>
<accession>A0A813EQR9</accession>
<dbReference type="Proteomes" id="UP000654075">
    <property type="component" value="Unassembled WGS sequence"/>
</dbReference>
<reference evidence="2" key="1">
    <citation type="submission" date="2021-02" db="EMBL/GenBank/DDBJ databases">
        <authorList>
            <person name="Dougan E. K."/>
            <person name="Rhodes N."/>
            <person name="Thang M."/>
            <person name="Chan C."/>
        </authorList>
    </citation>
    <scope>NUCLEOTIDE SEQUENCE</scope>
</reference>
<comment type="caution">
    <text evidence="2">The sequence shown here is derived from an EMBL/GenBank/DDBJ whole genome shotgun (WGS) entry which is preliminary data.</text>
</comment>
<protein>
    <submittedName>
        <fullName evidence="2">Uncharacterized protein</fullName>
    </submittedName>
</protein>
<sequence length="646" mass="68122">MAAQVPTRNPPASASSLQLAAGMRIRVIGLSSRPELNGREGTLLELDASVERWNVAMDDSSGLSLRPVNLEQVMKHLPVPQSGASSSNAAAQVPTRSAPASASSSQLAAGMRIRVIGLSSRPELNGREGTLLELDASVERWNVAMDDFSGLCLRPANLDPLMSHLPVAQSGTPSGSMAAQVPIRNPPASASSSQLAAGMRIRVIGLSSRPELNGREGTLLELDASVERWNVAMDDGSGLSLRPVNLEQVMELLLVAQSGASSSSAAAQVPTRNSPASASSSQLAAGMRIRVIGLSSRPELNGREGTLELETSVGRWNVAMDDSSGLSLRPVNLEQVMEHLPVAQSGASSSSTAAQVPTRNPPASASSLQLAAGMRIRVIGLSSRPELNGREGTLLELNESIDRWNVAMDDGSGLSLRPVNLEQASDQCYPCSPFNSAGIESERGSLTVSQVDSVRRSGIGKVTDISSDLGACLYTNGVDDGLLQKNATSIKCDPVVLCDAPVIATSGLQVPSSTGMCKSDSPGQTVPHLRERFQRFLQTGERVCIPSGHSFHQVDHIKTRASASASFPVQASVACQPAWYPGAEVEIVGITSKPSLNGERGVLIRLDKASDRWEVALRDGSFKMLKSASLIFCSAEVDAIVWEKSD</sequence>
<evidence type="ECO:0000256" key="1">
    <source>
        <dbReference type="SAM" id="MobiDB-lite"/>
    </source>
</evidence>
<evidence type="ECO:0000313" key="3">
    <source>
        <dbReference type="Proteomes" id="UP000654075"/>
    </source>
</evidence>
<keyword evidence="3" id="KW-1185">Reference proteome</keyword>
<dbReference type="OrthoDB" id="426155at2759"/>
<evidence type="ECO:0000313" key="2">
    <source>
        <dbReference type="EMBL" id="CAE8601969.1"/>
    </source>
</evidence>
<feature type="compositionally biased region" description="Low complexity" evidence="1">
    <location>
        <begin position="82"/>
        <end position="104"/>
    </location>
</feature>
<feature type="region of interest" description="Disordered" evidence="1">
    <location>
        <begin position="347"/>
        <end position="366"/>
    </location>
</feature>
<dbReference type="EMBL" id="CAJNNV010013715">
    <property type="protein sequence ID" value="CAE8601969.1"/>
    <property type="molecule type" value="Genomic_DNA"/>
</dbReference>
<organism evidence="2 3">
    <name type="scientific">Polarella glacialis</name>
    <name type="common">Dinoflagellate</name>
    <dbReference type="NCBI Taxonomy" id="89957"/>
    <lineage>
        <taxon>Eukaryota</taxon>
        <taxon>Sar</taxon>
        <taxon>Alveolata</taxon>
        <taxon>Dinophyceae</taxon>
        <taxon>Suessiales</taxon>
        <taxon>Suessiaceae</taxon>
        <taxon>Polarella</taxon>
    </lineage>
</organism>
<dbReference type="AlphaFoldDB" id="A0A813EQR9"/>
<name>A0A813EQR9_POLGL</name>
<proteinExistence type="predicted"/>
<gene>
    <name evidence="2" type="ORF">PGLA1383_LOCUS20229</name>
</gene>